<dbReference type="PANTHER" id="PTHR47053:SF1">
    <property type="entry name" value="MUREIN DD-ENDOPEPTIDASE MEPH-RELATED"/>
    <property type="match status" value="1"/>
</dbReference>
<dbReference type="GO" id="GO:0008234">
    <property type="term" value="F:cysteine-type peptidase activity"/>
    <property type="evidence" value="ECO:0007669"/>
    <property type="project" value="UniProtKB-KW"/>
</dbReference>
<dbReference type="Gene3D" id="3.90.1720.10">
    <property type="entry name" value="endopeptidase domain like (from Nostoc punctiforme)"/>
    <property type="match status" value="1"/>
</dbReference>
<evidence type="ECO:0000259" key="7">
    <source>
        <dbReference type="PROSITE" id="PS51272"/>
    </source>
</evidence>
<accession>A0A1G8M6I8</accession>
<evidence type="ECO:0000256" key="4">
    <source>
        <dbReference type="ARBA" id="ARBA00022801"/>
    </source>
</evidence>
<dbReference type="EMBL" id="FNDU01000009">
    <property type="protein sequence ID" value="SDI63473.1"/>
    <property type="molecule type" value="Genomic_DNA"/>
</dbReference>
<evidence type="ECO:0000256" key="5">
    <source>
        <dbReference type="ARBA" id="ARBA00022807"/>
    </source>
</evidence>
<dbReference type="STRING" id="930129.SAMN05216352_109230"/>
<feature type="domain" description="NlpC/P60" evidence="8">
    <location>
        <begin position="27"/>
        <end position="148"/>
    </location>
</feature>
<evidence type="ECO:0000313" key="9">
    <source>
        <dbReference type="EMBL" id="SDI63473.1"/>
    </source>
</evidence>
<name>A0A1G8M6I8_9BACI</name>
<dbReference type="InterPro" id="IPR000064">
    <property type="entry name" value="NLP_P60_dom"/>
</dbReference>
<dbReference type="Pfam" id="PF00395">
    <property type="entry name" value="SLH"/>
    <property type="match status" value="3"/>
</dbReference>
<evidence type="ECO:0000256" key="6">
    <source>
        <dbReference type="SAM" id="SignalP"/>
    </source>
</evidence>
<dbReference type="SUPFAM" id="SSF54001">
    <property type="entry name" value="Cysteine proteinases"/>
    <property type="match status" value="1"/>
</dbReference>
<dbReference type="RefSeq" id="WP_091586666.1">
    <property type="nucleotide sequence ID" value="NZ_FNDU01000009.1"/>
</dbReference>
<dbReference type="GO" id="GO:0006508">
    <property type="term" value="P:proteolysis"/>
    <property type="evidence" value="ECO:0007669"/>
    <property type="project" value="UniProtKB-KW"/>
</dbReference>
<evidence type="ECO:0000313" key="10">
    <source>
        <dbReference type="Proteomes" id="UP000199017"/>
    </source>
</evidence>
<proteinExistence type="inferred from homology"/>
<keyword evidence="5" id="KW-0788">Thiol protease</keyword>
<keyword evidence="10" id="KW-1185">Reference proteome</keyword>
<evidence type="ECO:0000256" key="1">
    <source>
        <dbReference type="ARBA" id="ARBA00007074"/>
    </source>
</evidence>
<feature type="domain" description="SLH" evidence="7">
    <location>
        <begin position="228"/>
        <end position="287"/>
    </location>
</feature>
<dbReference type="InterPro" id="IPR001119">
    <property type="entry name" value="SLH_dom"/>
</dbReference>
<feature type="signal peptide" evidence="6">
    <location>
        <begin position="1"/>
        <end position="25"/>
    </location>
</feature>
<evidence type="ECO:0000256" key="2">
    <source>
        <dbReference type="ARBA" id="ARBA00022670"/>
    </source>
</evidence>
<feature type="domain" description="SLH" evidence="7">
    <location>
        <begin position="164"/>
        <end position="227"/>
    </location>
</feature>
<dbReference type="OrthoDB" id="9813368at2"/>
<evidence type="ECO:0000256" key="3">
    <source>
        <dbReference type="ARBA" id="ARBA00022729"/>
    </source>
</evidence>
<keyword evidence="3 6" id="KW-0732">Signal</keyword>
<protein>
    <submittedName>
        <fullName evidence="9">S-layer homology domain-containing protein</fullName>
    </submittedName>
</protein>
<comment type="similarity">
    <text evidence="1">Belongs to the peptidase C40 family.</text>
</comment>
<evidence type="ECO:0000259" key="8">
    <source>
        <dbReference type="PROSITE" id="PS51935"/>
    </source>
</evidence>
<keyword evidence="2" id="KW-0645">Protease</keyword>
<dbReference type="PANTHER" id="PTHR47053">
    <property type="entry name" value="MUREIN DD-ENDOPEPTIDASE MEPH-RELATED"/>
    <property type="match status" value="1"/>
</dbReference>
<keyword evidence="4" id="KW-0378">Hydrolase</keyword>
<reference evidence="9 10" key="1">
    <citation type="submission" date="2016-10" db="EMBL/GenBank/DDBJ databases">
        <authorList>
            <person name="de Groot N.N."/>
        </authorList>
    </citation>
    <scope>NUCLEOTIDE SEQUENCE [LARGE SCALE GENOMIC DNA]</scope>
    <source>
        <strain evidence="10">P4B,CCM 7963,CECT 7998,DSM 25260,IBRC-M 10614,KCTC 13821</strain>
    </source>
</reference>
<sequence>MVKKSFMAVMSLVLLLSVFSFQPGAADAKGDQIVEEARKHLGTPYKYGGTTPSGFDCSGFTGYVFDKAGEDLPRTAAQQYNVGKSVKKSNLQKGDLVFFSNGSSISHNGIYIGNGKFIHSSSSNGISISKVDDPYYWGSRYKGAKRVIDEKEEGVKSETLEPLPDGQYHDVKEGFWAYNSINSLSQDGIINGYSDSTFKPSKSITRAQAATLLMKALDLPRNGKDSRFNDVSSKHEHATAIKAADEAGLITGNENGEFMPEDPMTRQQMAVVFYRAFDLEGTEYDGDFVDVSTDHRYHKHISAIAGSGIASGNENGEYEPGRETTRAHFSVFLENALDK</sequence>
<dbReference type="InterPro" id="IPR038765">
    <property type="entry name" value="Papain-like_cys_pep_sf"/>
</dbReference>
<dbReference type="Proteomes" id="UP000199017">
    <property type="component" value="Unassembled WGS sequence"/>
</dbReference>
<dbReference type="AlphaFoldDB" id="A0A1G8M6I8"/>
<feature type="chain" id="PRO_5038813950" evidence="6">
    <location>
        <begin position="26"/>
        <end position="339"/>
    </location>
</feature>
<dbReference type="PROSITE" id="PS51935">
    <property type="entry name" value="NLPC_P60"/>
    <property type="match status" value="1"/>
</dbReference>
<feature type="domain" description="SLH" evidence="7">
    <location>
        <begin position="288"/>
        <end position="339"/>
    </location>
</feature>
<organism evidence="9 10">
    <name type="scientific">Alteribacillus bidgolensis</name>
    <dbReference type="NCBI Taxonomy" id="930129"/>
    <lineage>
        <taxon>Bacteria</taxon>
        <taxon>Bacillati</taxon>
        <taxon>Bacillota</taxon>
        <taxon>Bacilli</taxon>
        <taxon>Bacillales</taxon>
        <taxon>Bacillaceae</taxon>
        <taxon>Alteribacillus</taxon>
    </lineage>
</organism>
<dbReference type="PROSITE" id="PS51272">
    <property type="entry name" value="SLH"/>
    <property type="match status" value="3"/>
</dbReference>
<dbReference type="Pfam" id="PF00877">
    <property type="entry name" value="NLPC_P60"/>
    <property type="match status" value="1"/>
</dbReference>
<gene>
    <name evidence="9" type="ORF">SAMN05216352_109230</name>
</gene>
<dbReference type="InterPro" id="IPR051202">
    <property type="entry name" value="Peptidase_C40"/>
</dbReference>